<keyword evidence="3" id="KW-1185">Reference proteome</keyword>
<feature type="transmembrane region" description="Helical" evidence="1">
    <location>
        <begin position="67"/>
        <end position="88"/>
    </location>
</feature>
<dbReference type="EMBL" id="CAJZBQ010000046">
    <property type="protein sequence ID" value="CAG9328801.1"/>
    <property type="molecule type" value="Genomic_DNA"/>
</dbReference>
<organism evidence="2 3">
    <name type="scientific">Blepharisma stoltei</name>
    <dbReference type="NCBI Taxonomy" id="1481888"/>
    <lineage>
        <taxon>Eukaryota</taxon>
        <taxon>Sar</taxon>
        <taxon>Alveolata</taxon>
        <taxon>Ciliophora</taxon>
        <taxon>Postciliodesmatophora</taxon>
        <taxon>Heterotrichea</taxon>
        <taxon>Heterotrichida</taxon>
        <taxon>Blepharismidae</taxon>
        <taxon>Blepharisma</taxon>
    </lineage>
</organism>
<keyword evidence="1" id="KW-1133">Transmembrane helix</keyword>
<dbReference type="Proteomes" id="UP001162131">
    <property type="component" value="Unassembled WGS sequence"/>
</dbReference>
<name>A0AAU9JLN3_9CILI</name>
<protein>
    <recommendedName>
        <fullName evidence="4">Transmembrane protein</fullName>
    </recommendedName>
</protein>
<sequence length="156" mass="18251">MATRNGKFDSKNFNKVVIDDIEGSSSSSSDDEGPELPKELKQVPSTYASSFQRSRKCTCSIPCWKNWLIILGAFIIYYIFLGLFMWAMMEPMLYDTYTCMVVWGCIWVAFVLAILVVIIRRQHILNLEQKRLEEEERRAEEERLKPIQVKIDEENQ</sequence>
<evidence type="ECO:0008006" key="4">
    <source>
        <dbReference type="Google" id="ProtNLM"/>
    </source>
</evidence>
<keyword evidence="1" id="KW-0812">Transmembrane</keyword>
<reference evidence="2" key="1">
    <citation type="submission" date="2021-09" db="EMBL/GenBank/DDBJ databases">
        <authorList>
            <consortium name="AG Swart"/>
            <person name="Singh M."/>
            <person name="Singh A."/>
            <person name="Seah K."/>
            <person name="Emmerich C."/>
        </authorList>
    </citation>
    <scope>NUCLEOTIDE SEQUENCE</scope>
    <source>
        <strain evidence="2">ATCC30299</strain>
    </source>
</reference>
<evidence type="ECO:0000256" key="1">
    <source>
        <dbReference type="SAM" id="Phobius"/>
    </source>
</evidence>
<proteinExistence type="predicted"/>
<evidence type="ECO:0000313" key="2">
    <source>
        <dbReference type="EMBL" id="CAG9328801.1"/>
    </source>
</evidence>
<keyword evidence="1" id="KW-0472">Membrane</keyword>
<evidence type="ECO:0000313" key="3">
    <source>
        <dbReference type="Proteomes" id="UP001162131"/>
    </source>
</evidence>
<feature type="transmembrane region" description="Helical" evidence="1">
    <location>
        <begin position="100"/>
        <end position="119"/>
    </location>
</feature>
<dbReference type="AlphaFoldDB" id="A0AAU9JLN3"/>
<comment type="caution">
    <text evidence="2">The sequence shown here is derived from an EMBL/GenBank/DDBJ whole genome shotgun (WGS) entry which is preliminary data.</text>
</comment>
<accession>A0AAU9JLN3</accession>
<gene>
    <name evidence="2" type="ORF">BSTOLATCC_MIC46791</name>
</gene>